<dbReference type="EMBL" id="MCFG01000065">
    <property type="protein sequence ID" value="ORX83816.1"/>
    <property type="molecule type" value="Genomic_DNA"/>
</dbReference>
<proteinExistence type="predicted"/>
<comment type="caution">
    <text evidence="2">The sequence shown here is derived from an EMBL/GenBank/DDBJ whole genome shotgun (WGS) entry which is preliminary data.</text>
</comment>
<accession>A0A1Y1XEE3</accession>
<feature type="chain" id="PRO_5012621123" evidence="1">
    <location>
        <begin position="20"/>
        <end position="256"/>
    </location>
</feature>
<feature type="signal peptide" evidence="1">
    <location>
        <begin position="1"/>
        <end position="19"/>
    </location>
</feature>
<keyword evidence="1" id="KW-0732">Signal</keyword>
<evidence type="ECO:0000313" key="3">
    <source>
        <dbReference type="Proteomes" id="UP000193944"/>
    </source>
</evidence>
<dbReference type="Proteomes" id="UP000193944">
    <property type="component" value="Unassembled WGS sequence"/>
</dbReference>
<name>A0A1Y1XEE3_9FUNG</name>
<reference evidence="2 3" key="2">
    <citation type="submission" date="2016-08" db="EMBL/GenBank/DDBJ databases">
        <title>Pervasive Adenine N6-methylation of Active Genes in Fungi.</title>
        <authorList>
            <consortium name="DOE Joint Genome Institute"/>
            <person name="Mondo S.J."/>
            <person name="Dannebaum R.O."/>
            <person name="Kuo R.C."/>
            <person name="Labutti K."/>
            <person name="Haridas S."/>
            <person name="Kuo A."/>
            <person name="Salamov A."/>
            <person name="Ahrendt S.R."/>
            <person name="Lipzen A."/>
            <person name="Sullivan W."/>
            <person name="Andreopoulos W.B."/>
            <person name="Clum A."/>
            <person name="Lindquist E."/>
            <person name="Daum C."/>
            <person name="Ramamoorthy G.K."/>
            <person name="Gryganskyi A."/>
            <person name="Culley D."/>
            <person name="Magnuson J.K."/>
            <person name="James T.Y."/>
            <person name="O'Malley M.A."/>
            <person name="Stajich J.E."/>
            <person name="Spatafora J.W."/>
            <person name="Visel A."/>
            <person name="Grigoriev I.V."/>
        </authorList>
    </citation>
    <scope>NUCLEOTIDE SEQUENCE [LARGE SCALE GENOMIC DNA]</scope>
    <source>
        <strain evidence="2 3">S4</strain>
    </source>
</reference>
<dbReference type="AlphaFoldDB" id="A0A1Y1XEE3"/>
<reference evidence="2 3" key="1">
    <citation type="submission" date="2016-08" db="EMBL/GenBank/DDBJ databases">
        <title>A Parts List for Fungal Cellulosomes Revealed by Comparative Genomics.</title>
        <authorList>
            <consortium name="DOE Joint Genome Institute"/>
            <person name="Haitjema C.H."/>
            <person name="Gilmore S.P."/>
            <person name="Henske J.K."/>
            <person name="Solomon K.V."/>
            <person name="De Groot R."/>
            <person name="Kuo A."/>
            <person name="Mondo S.J."/>
            <person name="Salamov A.A."/>
            <person name="Labutti K."/>
            <person name="Zhao Z."/>
            <person name="Chiniquy J."/>
            <person name="Barry K."/>
            <person name="Brewer H.M."/>
            <person name="Purvine S.O."/>
            <person name="Wright A.T."/>
            <person name="Boxma B."/>
            <person name="Van Alen T."/>
            <person name="Hackstein J.H."/>
            <person name="Baker S.E."/>
            <person name="Grigoriev I.V."/>
            <person name="O'Malley M.A."/>
        </authorList>
    </citation>
    <scope>NUCLEOTIDE SEQUENCE [LARGE SCALE GENOMIC DNA]</scope>
    <source>
        <strain evidence="2 3">S4</strain>
    </source>
</reference>
<evidence type="ECO:0000256" key="1">
    <source>
        <dbReference type="SAM" id="SignalP"/>
    </source>
</evidence>
<evidence type="ECO:0000313" key="2">
    <source>
        <dbReference type="EMBL" id="ORX83816.1"/>
    </source>
</evidence>
<dbReference type="OrthoDB" id="2155315at2759"/>
<organism evidence="2 3">
    <name type="scientific">Anaeromyces robustus</name>
    <dbReference type="NCBI Taxonomy" id="1754192"/>
    <lineage>
        <taxon>Eukaryota</taxon>
        <taxon>Fungi</taxon>
        <taxon>Fungi incertae sedis</taxon>
        <taxon>Chytridiomycota</taxon>
        <taxon>Chytridiomycota incertae sedis</taxon>
        <taxon>Neocallimastigomycetes</taxon>
        <taxon>Neocallimastigales</taxon>
        <taxon>Neocallimastigaceae</taxon>
        <taxon>Anaeromyces</taxon>
    </lineage>
</organism>
<protein>
    <submittedName>
        <fullName evidence="2">Uncharacterized protein</fullName>
    </submittedName>
</protein>
<sequence length="256" mass="28398">MRYFNLFFTVFISAVLTNGQNISVFSPACENEMMQIESCISQKITKENIDTICESSKSQQCQQFLNDPMSVLPSCVAFKELIMTSTTLYNNSLSLICEKSEDGNICPFTEYEISYGITNAAASNTAASNTNTVNQDAENAIKNSCRSTKCKEATQKYLQYLLDNSSTVVKTITTNYNFGNNVNAVNTEVTNQIKSLIDILNGEDCKNIVVNSAMAANDTQLNQLKATEASFATSSHFKPSLIISFIIYMIIYYITL</sequence>
<keyword evidence="3" id="KW-1185">Reference proteome</keyword>
<gene>
    <name evidence="2" type="ORF">BCR32DRAFT_326243</name>
</gene>